<name>A0AAE2BPA8_9LAMI</name>
<comment type="caution">
    <text evidence="1">The sequence shown here is derived from an EMBL/GenBank/DDBJ whole genome shotgun (WGS) entry which is preliminary data.</text>
</comment>
<proteinExistence type="predicted"/>
<dbReference type="EMBL" id="JACGWL010000010">
    <property type="protein sequence ID" value="KAK4392856.1"/>
    <property type="molecule type" value="Genomic_DNA"/>
</dbReference>
<dbReference type="AlphaFoldDB" id="A0AAE2BPA8"/>
<sequence length="155" mass="17643">MAGQPLSTLFWLSSGLETHMLSPHLDMSRYHVNLATDFDCNHMRMLCNSKDVRDVHDGYGQWPCYDGICHGALLAARVFPMSFAGIWASGLTIQHGHSHHMQTPEVDMYVMVITGMQSVYENGECIVKLGEQKRNNVRNFWPHDCWKVLFICEAA</sequence>
<evidence type="ECO:0000313" key="2">
    <source>
        <dbReference type="Proteomes" id="UP001289374"/>
    </source>
</evidence>
<accession>A0AAE2BPA8</accession>
<protein>
    <submittedName>
        <fullName evidence="1">Uncharacterized protein</fullName>
    </submittedName>
</protein>
<evidence type="ECO:0000313" key="1">
    <source>
        <dbReference type="EMBL" id="KAK4392856.1"/>
    </source>
</evidence>
<organism evidence="1 2">
    <name type="scientific">Sesamum angolense</name>
    <dbReference type="NCBI Taxonomy" id="2727404"/>
    <lineage>
        <taxon>Eukaryota</taxon>
        <taxon>Viridiplantae</taxon>
        <taxon>Streptophyta</taxon>
        <taxon>Embryophyta</taxon>
        <taxon>Tracheophyta</taxon>
        <taxon>Spermatophyta</taxon>
        <taxon>Magnoliopsida</taxon>
        <taxon>eudicotyledons</taxon>
        <taxon>Gunneridae</taxon>
        <taxon>Pentapetalae</taxon>
        <taxon>asterids</taxon>
        <taxon>lamiids</taxon>
        <taxon>Lamiales</taxon>
        <taxon>Pedaliaceae</taxon>
        <taxon>Sesamum</taxon>
    </lineage>
</organism>
<gene>
    <name evidence="1" type="ORF">Sango_1756400</name>
</gene>
<reference evidence="1" key="2">
    <citation type="journal article" date="2024" name="Plant">
        <title>Genomic evolution and insights into agronomic trait innovations of Sesamum species.</title>
        <authorList>
            <person name="Miao H."/>
            <person name="Wang L."/>
            <person name="Qu L."/>
            <person name="Liu H."/>
            <person name="Sun Y."/>
            <person name="Le M."/>
            <person name="Wang Q."/>
            <person name="Wei S."/>
            <person name="Zheng Y."/>
            <person name="Lin W."/>
            <person name="Duan Y."/>
            <person name="Cao H."/>
            <person name="Xiong S."/>
            <person name="Wang X."/>
            <person name="Wei L."/>
            <person name="Li C."/>
            <person name="Ma Q."/>
            <person name="Ju M."/>
            <person name="Zhao R."/>
            <person name="Li G."/>
            <person name="Mu C."/>
            <person name="Tian Q."/>
            <person name="Mei H."/>
            <person name="Zhang T."/>
            <person name="Gao T."/>
            <person name="Zhang H."/>
        </authorList>
    </citation>
    <scope>NUCLEOTIDE SEQUENCE</scope>
    <source>
        <strain evidence="1">K16</strain>
    </source>
</reference>
<keyword evidence="2" id="KW-1185">Reference proteome</keyword>
<reference evidence="1" key="1">
    <citation type="submission" date="2020-06" db="EMBL/GenBank/DDBJ databases">
        <authorList>
            <person name="Li T."/>
            <person name="Hu X."/>
            <person name="Zhang T."/>
            <person name="Song X."/>
            <person name="Zhang H."/>
            <person name="Dai N."/>
            <person name="Sheng W."/>
            <person name="Hou X."/>
            <person name="Wei L."/>
        </authorList>
    </citation>
    <scope>NUCLEOTIDE SEQUENCE</scope>
    <source>
        <strain evidence="1">K16</strain>
        <tissue evidence="1">Leaf</tissue>
    </source>
</reference>
<dbReference type="Proteomes" id="UP001289374">
    <property type="component" value="Unassembled WGS sequence"/>
</dbReference>